<sequence>MLQHTHHTPADSERLSELTKRTDSTFELHYFRSVGQGGVIRSLLVLGKANWKDRFETMDSWPAVKPSTPYGTLPVLYETTADGEVLQIAERDVIERYLAKKLGFFGKNEWEEIQINTALSLAKAVMIAFFTTILIGPESALPENKKKFLAEILPNYVKQAEGFIQRNNGNPFFVGKKISLADVMVSSMLDLFLGIEGVDQFINQKDTPLLLKVKETIDTNPELRAYRNSEIYGELNQASMRMLTKKFETYDPSKARVFS</sequence>
<dbReference type="Pfam" id="PF14497">
    <property type="entry name" value="GST_C_3"/>
    <property type="match status" value="1"/>
</dbReference>
<dbReference type="SUPFAM" id="SSF52833">
    <property type="entry name" value="Thioredoxin-like"/>
    <property type="match status" value="1"/>
</dbReference>
<dbReference type="AlphaFoldDB" id="A0A9P6QJU5"/>
<dbReference type="Gene3D" id="1.20.1050.10">
    <property type="match status" value="1"/>
</dbReference>
<comment type="caution">
    <text evidence="3">The sequence shown here is derived from an EMBL/GenBank/DDBJ whole genome shotgun (WGS) entry which is preliminary data.</text>
</comment>
<evidence type="ECO:0000313" key="4">
    <source>
        <dbReference type="Proteomes" id="UP000807716"/>
    </source>
</evidence>
<accession>A0A9P6QJU5</accession>
<name>A0A9P6QJU5_9FUNG</name>
<dbReference type="GO" id="GO:0006749">
    <property type="term" value="P:glutathione metabolic process"/>
    <property type="evidence" value="ECO:0007669"/>
    <property type="project" value="TreeGrafter"/>
</dbReference>
<dbReference type="InterPro" id="IPR040079">
    <property type="entry name" value="Glutathione_S-Trfase"/>
</dbReference>
<dbReference type="InterPro" id="IPR004045">
    <property type="entry name" value="Glutathione_S-Trfase_N"/>
</dbReference>
<dbReference type="SFLD" id="SFLDS00019">
    <property type="entry name" value="Glutathione_Transferase_(cytos"/>
    <property type="match status" value="1"/>
</dbReference>
<dbReference type="InterPro" id="IPR050213">
    <property type="entry name" value="GST_superfamily"/>
</dbReference>
<feature type="domain" description="GST C-terminal" evidence="2">
    <location>
        <begin position="108"/>
        <end position="235"/>
    </location>
</feature>
<evidence type="ECO:0000259" key="2">
    <source>
        <dbReference type="PROSITE" id="PS50405"/>
    </source>
</evidence>
<dbReference type="InterPro" id="IPR010987">
    <property type="entry name" value="Glutathione-S-Trfase_C-like"/>
</dbReference>
<reference evidence="3" key="1">
    <citation type="journal article" date="2020" name="Fungal Divers.">
        <title>Resolving the Mortierellaceae phylogeny through synthesis of multi-gene phylogenetics and phylogenomics.</title>
        <authorList>
            <person name="Vandepol N."/>
            <person name="Liber J."/>
            <person name="Desiro A."/>
            <person name="Na H."/>
            <person name="Kennedy M."/>
            <person name="Barry K."/>
            <person name="Grigoriev I.V."/>
            <person name="Miller A.N."/>
            <person name="O'Donnell K."/>
            <person name="Stajich J.E."/>
            <person name="Bonito G."/>
        </authorList>
    </citation>
    <scope>NUCLEOTIDE SEQUENCE</scope>
    <source>
        <strain evidence="3">BC1065</strain>
    </source>
</reference>
<evidence type="ECO:0008006" key="5">
    <source>
        <dbReference type="Google" id="ProtNLM"/>
    </source>
</evidence>
<dbReference type="PROSITE" id="PS50404">
    <property type="entry name" value="GST_NTER"/>
    <property type="match status" value="1"/>
</dbReference>
<keyword evidence="4" id="KW-1185">Reference proteome</keyword>
<dbReference type="SUPFAM" id="SSF47616">
    <property type="entry name" value="GST C-terminal domain-like"/>
    <property type="match status" value="1"/>
</dbReference>
<dbReference type="PROSITE" id="PS50405">
    <property type="entry name" value="GST_CTER"/>
    <property type="match status" value="1"/>
</dbReference>
<proteinExistence type="predicted"/>
<dbReference type="Proteomes" id="UP000807716">
    <property type="component" value="Unassembled WGS sequence"/>
</dbReference>
<dbReference type="InterPro" id="IPR036249">
    <property type="entry name" value="Thioredoxin-like_sf"/>
</dbReference>
<dbReference type="OrthoDB" id="414243at2759"/>
<gene>
    <name evidence="3" type="ORF">DFQ27_008991</name>
</gene>
<protein>
    <recommendedName>
        <fullName evidence="5">Glutathione transferase</fullName>
    </recommendedName>
</protein>
<dbReference type="PANTHER" id="PTHR11571:SF150">
    <property type="entry name" value="GLUTATHIONE S-TRANSFERASE"/>
    <property type="match status" value="1"/>
</dbReference>
<dbReference type="Gene3D" id="3.40.30.10">
    <property type="entry name" value="Glutaredoxin"/>
    <property type="match status" value="1"/>
</dbReference>
<organism evidence="3 4">
    <name type="scientific">Actinomortierella ambigua</name>
    <dbReference type="NCBI Taxonomy" id="1343610"/>
    <lineage>
        <taxon>Eukaryota</taxon>
        <taxon>Fungi</taxon>
        <taxon>Fungi incertae sedis</taxon>
        <taxon>Mucoromycota</taxon>
        <taxon>Mortierellomycotina</taxon>
        <taxon>Mortierellomycetes</taxon>
        <taxon>Mortierellales</taxon>
        <taxon>Mortierellaceae</taxon>
        <taxon>Actinomortierella</taxon>
    </lineage>
</organism>
<feature type="domain" description="GST N-terminal" evidence="1">
    <location>
        <begin position="24"/>
        <end position="106"/>
    </location>
</feature>
<evidence type="ECO:0000313" key="3">
    <source>
        <dbReference type="EMBL" id="KAG0267210.1"/>
    </source>
</evidence>
<evidence type="ECO:0000259" key="1">
    <source>
        <dbReference type="PROSITE" id="PS50404"/>
    </source>
</evidence>
<dbReference type="EMBL" id="JAAAJB010000079">
    <property type="protein sequence ID" value="KAG0267210.1"/>
    <property type="molecule type" value="Genomic_DNA"/>
</dbReference>
<dbReference type="InterPro" id="IPR004046">
    <property type="entry name" value="GST_C"/>
</dbReference>
<dbReference type="InterPro" id="IPR036282">
    <property type="entry name" value="Glutathione-S-Trfase_C_sf"/>
</dbReference>
<dbReference type="PANTHER" id="PTHR11571">
    <property type="entry name" value="GLUTATHIONE S-TRANSFERASE"/>
    <property type="match status" value="1"/>
</dbReference>
<dbReference type="GO" id="GO:0004364">
    <property type="term" value="F:glutathione transferase activity"/>
    <property type="evidence" value="ECO:0007669"/>
    <property type="project" value="TreeGrafter"/>
</dbReference>